<dbReference type="SUPFAM" id="SSF46689">
    <property type="entry name" value="Homeodomain-like"/>
    <property type="match status" value="2"/>
</dbReference>
<gene>
    <name evidence="4" type="primary">cdhR_4</name>
    <name evidence="4" type="ORF">OPKNFCMD_4730</name>
</gene>
<organism evidence="4 5">
    <name type="scientific">Methylobacterium crusticola</name>
    <dbReference type="NCBI Taxonomy" id="1697972"/>
    <lineage>
        <taxon>Bacteria</taxon>
        <taxon>Pseudomonadati</taxon>
        <taxon>Pseudomonadota</taxon>
        <taxon>Alphaproteobacteria</taxon>
        <taxon>Hyphomicrobiales</taxon>
        <taxon>Methylobacteriaceae</taxon>
        <taxon>Methylobacterium</taxon>
    </lineage>
</organism>
<dbReference type="InterPro" id="IPR002818">
    <property type="entry name" value="DJ-1/PfpI"/>
</dbReference>
<dbReference type="SUPFAM" id="SSF52317">
    <property type="entry name" value="Class I glutamine amidotransferase-like"/>
    <property type="match status" value="1"/>
</dbReference>
<dbReference type="InterPro" id="IPR009057">
    <property type="entry name" value="Homeodomain-like_sf"/>
</dbReference>
<evidence type="ECO:0000259" key="3">
    <source>
        <dbReference type="PROSITE" id="PS01124"/>
    </source>
</evidence>
<proteinExistence type="predicted"/>
<reference evidence="4" key="2">
    <citation type="submission" date="2021-08" db="EMBL/GenBank/DDBJ databases">
        <authorList>
            <person name="Tani A."/>
            <person name="Ola A."/>
            <person name="Ogura Y."/>
            <person name="Katsura K."/>
            <person name="Hayashi T."/>
        </authorList>
    </citation>
    <scope>NUCLEOTIDE SEQUENCE</scope>
    <source>
        <strain evidence="4">KCTC 52305</strain>
    </source>
</reference>
<dbReference type="Proteomes" id="UP001055167">
    <property type="component" value="Unassembled WGS sequence"/>
</dbReference>
<reference evidence="4" key="1">
    <citation type="journal article" date="2021" name="Front. Microbiol.">
        <title>Comprehensive Comparative Genomics and Phenotyping of Methylobacterium Species.</title>
        <authorList>
            <person name="Alessa O."/>
            <person name="Ogura Y."/>
            <person name="Fujitani Y."/>
            <person name="Takami H."/>
            <person name="Hayashi T."/>
            <person name="Sahin N."/>
            <person name="Tani A."/>
        </authorList>
    </citation>
    <scope>NUCLEOTIDE SEQUENCE</scope>
    <source>
        <strain evidence="4">KCTC 52305</strain>
    </source>
</reference>
<keyword evidence="5" id="KW-1185">Reference proteome</keyword>
<accession>A0ABQ4R3X6</accession>
<dbReference type="Pfam" id="PF12833">
    <property type="entry name" value="HTH_18"/>
    <property type="match status" value="1"/>
</dbReference>
<evidence type="ECO:0000313" key="4">
    <source>
        <dbReference type="EMBL" id="GJD51971.1"/>
    </source>
</evidence>
<dbReference type="CDD" id="cd03137">
    <property type="entry name" value="GATase1_AraC_1"/>
    <property type="match status" value="1"/>
</dbReference>
<name>A0ABQ4R3X6_9HYPH</name>
<dbReference type="InterPro" id="IPR029062">
    <property type="entry name" value="Class_I_gatase-like"/>
</dbReference>
<protein>
    <submittedName>
        <fullName evidence="4">HTH-type transcriptional regulator CdhR</fullName>
    </submittedName>
</protein>
<dbReference type="Pfam" id="PF01965">
    <property type="entry name" value="DJ-1_PfpI"/>
    <property type="match status" value="1"/>
</dbReference>
<evidence type="ECO:0000256" key="1">
    <source>
        <dbReference type="ARBA" id="ARBA00023015"/>
    </source>
</evidence>
<feature type="domain" description="HTH araC/xylS-type" evidence="3">
    <location>
        <begin position="243"/>
        <end position="341"/>
    </location>
</feature>
<evidence type="ECO:0000313" key="5">
    <source>
        <dbReference type="Proteomes" id="UP001055167"/>
    </source>
</evidence>
<dbReference type="PANTHER" id="PTHR43130:SF3">
    <property type="entry name" value="HTH-TYPE TRANSCRIPTIONAL REGULATOR RV1931C"/>
    <property type="match status" value="1"/>
</dbReference>
<dbReference type="Gene3D" id="3.40.50.880">
    <property type="match status" value="1"/>
</dbReference>
<dbReference type="InterPro" id="IPR018060">
    <property type="entry name" value="HTH_AraC"/>
</dbReference>
<dbReference type="EMBL" id="BPQH01000016">
    <property type="protein sequence ID" value="GJD51971.1"/>
    <property type="molecule type" value="Genomic_DNA"/>
</dbReference>
<sequence>MPLDGTGIAVQGMAMSPKTPPIPPNAPRRVEILAFPAVQLLDVAGPLQVFTAANEQLAARGAPGAYDVHLVAASTGIVATAGLRFATEALPPAGTGVDTLVVAGGQGVLRAAADAGLAEWVRDRSAQARRTASVCTGAFMLGSAGLLDGRRAVTHWEYCGELQRRFPLVAVDPDPIFVRDGPIWTSAGVTAGIDLALALVEEDLGRSLALAVARHLVVFLKRSGGQTQFSAVLTLQASDERFAELHAWIEDHLADDLSLARLAAQVGMSERSFGRRYREHTGLTPSRAVERLRVEAARQLLVDTQLPVKRVAARCGFGSEETMRRAFVRAQSVGPKEFRDRFA</sequence>
<dbReference type="PANTHER" id="PTHR43130">
    <property type="entry name" value="ARAC-FAMILY TRANSCRIPTIONAL REGULATOR"/>
    <property type="match status" value="1"/>
</dbReference>
<comment type="caution">
    <text evidence="4">The sequence shown here is derived from an EMBL/GenBank/DDBJ whole genome shotgun (WGS) entry which is preliminary data.</text>
</comment>
<evidence type="ECO:0000256" key="2">
    <source>
        <dbReference type="ARBA" id="ARBA00023163"/>
    </source>
</evidence>
<keyword evidence="1" id="KW-0805">Transcription regulation</keyword>
<dbReference type="InterPro" id="IPR052158">
    <property type="entry name" value="INH-QAR"/>
</dbReference>
<keyword evidence="2" id="KW-0804">Transcription</keyword>
<dbReference type="SMART" id="SM00342">
    <property type="entry name" value="HTH_ARAC"/>
    <property type="match status" value="1"/>
</dbReference>
<dbReference type="Gene3D" id="1.10.10.60">
    <property type="entry name" value="Homeodomain-like"/>
    <property type="match status" value="1"/>
</dbReference>
<dbReference type="PROSITE" id="PS01124">
    <property type="entry name" value="HTH_ARAC_FAMILY_2"/>
    <property type="match status" value="1"/>
</dbReference>